<protein>
    <submittedName>
        <fullName evidence="7">Uncharacterized protein</fullName>
    </submittedName>
</protein>
<reference evidence="7" key="1">
    <citation type="journal article" date="2019" name="Plant J.">
        <title>Chlorella vulgaris genome assembly and annotation reveals the molecular basis for metabolic acclimation to high light conditions.</title>
        <authorList>
            <person name="Cecchin M."/>
            <person name="Marcolungo L."/>
            <person name="Rossato M."/>
            <person name="Girolomoni L."/>
            <person name="Cosentino E."/>
            <person name="Cuine S."/>
            <person name="Li-Beisson Y."/>
            <person name="Delledonne M."/>
            <person name="Ballottari M."/>
        </authorList>
    </citation>
    <scope>NUCLEOTIDE SEQUENCE</scope>
    <source>
        <strain evidence="7">211/11P</strain>
    </source>
</reference>
<evidence type="ECO:0000313" key="7">
    <source>
        <dbReference type="EMBL" id="KAI3423932.1"/>
    </source>
</evidence>
<feature type="transmembrane region" description="Helical" evidence="6">
    <location>
        <begin position="118"/>
        <end position="141"/>
    </location>
</feature>
<keyword evidence="5 6" id="KW-0472">Membrane</keyword>
<dbReference type="GO" id="GO:0042910">
    <property type="term" value="F:xenobiotic transmembrane transporter activity"/>
    <property type="evidence" value="ECO:0007669"/>
    <property type="project" value="InterPro"/>
</dbReference>
<evidence type="ECO:0000256" key="6">
    <source>
        <dbReference type="SAM" id="Phobius"/>
    </source>
</evidence>
<evidence type="ECO:0000256" key="4">
    <source>
        <dbReference type="ARBA" id="ARBA00022989"/>
    </source>
</evidence>
<evidence type="ECO:0000256" key="1">
    <source>
        <dbReference type="ARBA" id="ARBA00004141"/>
    </source>
</evidence>
<comment type="subcellular location">
    <subcellularLocation>
        <location evidence="1">Membrane</location>
        <topology evidence="1">Multi-pass membrane protein</topology>
    </subcellularLocation>
</comment>
<comment type="caution">
    <text evidence="7">The sequence shown here is derived from an EMBL/GenBank/DDBJ whole genome shotgun (WGS) entry which is preliminary data.</text>
</comment>
<feature type="transmembrane region" description="Helical" evidence="6">
    <location>
        <begin position="78"/>
        <end position="98"/>
    </location>
</feature>
<comment type="similarity">
    <text evidence="2">Belongs to the multi antimicrobial extrusion (MATE) (TC 2.A.66.1) family.</text>
</comment>
<keyword evidence="8" id="KW-1185">Reference proteome</keyword>
<dbReference type="EMBL" id="SIDB01000014">
    <property type="protein sequence ID" value="KAI3423932.1"/>
    <property type="molecule type" value="Genomic_DNA"/>
</dbReference>
<evidence type="ECO:0000256" key="2">
    <source>
        <dbReference type="ARBA" id="ARBA00010199"/>
    </source>
</evidence>
<name>A0A9D4TF05_CHLVU</name>
<sequence length="203" mass="21357">MVLADPLMSLIDTACVGRVSSLQLAALGPNTAIFSLCFQLFAFLGIGTTNLIASNSLRDPALDSGTRQLRQETAERTLCNSLLLAVASGLLITTALLLGGRRFLAAMGTAPELLHPAWQYMSIRVLAAPASLVMAVAQGACLGQQDAWTPFKVLLAVVLLSAGKAGVLSTSVGHASFLSCGQCIRQLSDSHMCIRQLCNSLRL</sequence>
<gene>
    <name evidence="7" type="ORF">D9Q98_009766</name>
</gene>
<proteinExistence type="inferred from homology"/>
<dbReference type="PANTHER" id="PTHR42893">
    <property type="entry name" value="PROTEIN DETOXIFICATION 44, CHLOROPLASTIC-RELATED"/>
    <property type="match status" value="1"/>
</dbReference>
<dbReference type="GO" id="GO:0015297">
    <property type="term" value="F:antiporter activity"/>
    <property type="evidence" value="ECO:0007669"/>
    <property type="project" value="InterPro"/>
</dbReference>
<dbReference type="Pfam" id="PF01554">
    <property type="entry name" value="MatE"/>
    <property type="match status" value="1"/>
</dbReference>
<organism evidence="7 8">
    <name type="scientific">Chlorella vulgaris</name>
    <name type="common">Green alga</name>
    <dbReference type="NCBI Taxonomy" id="3077"/>
    <lineage>
        <taxon>Eukaryota</taxon>
        <taxon>Viridiplantae</taxon>
        <taxon>Chlorophyta</taxon>
        <taxon>core chlorophytes</taxon>
        <taxon>Trebouxiophyceae</taxon>
        <taxon>Chlorellales</taxon>
        <taxon>Chlorellaceae</taxon>
        <taxon>Chlorella clade</taxon>
        <taxon>Chlorella</taxon>
    </lineage>
</organism>
<evidence type="ECO:0000256" key="3">
    <source>
        <dbReference type="ARBA" id="ARBA00022692"/>
    </source>
</evidence>
<dbReference type="Proteomes" id="UP001055712">
    <property type="component" value="Unassembled WGS sequence"/>
</dbReference>
<dbReference type="AlphaFoldDB" id="A0A9D4TF05"/>
<dbReference type="PANTHER" id="PTHR42893:SF44">
    <property type="entry name" value="PROTEIN DETOXIFICATION"/>
    <property type="match status" value="1"/>
</dbReference>
<dbReference type="GO" id="GO:0016020">
    <property type="term" value="C:membrane"/>
    <property type="evidence" value="ECO:0007669"/>
    <property type="project" value="UniProtKB-SubCell"/>
</dbReference>
<dbReference type="OrthoDB" id="423427at2759"/>
<dbReference type="InterPro" id="IPR044644">
    <property type="entry name" value="DinF-like"/>
</dbReference>
<keyword evidence="3 6" id="KW-0812">Transmembrane</keyword>
<keyword evidence="4 6" id="KW-1133">Transmembrane helix</keyword>
<reference evidence="7" key="2">
    <citation type="submission" date="2020-11" db="EMBL/GenBank/DDBJ databases">
        <authorList>
            <person name="Cecchin M."/>
            <person name="Marcolungo L."/>
            <person name="Rossato M."/>
            <person name="Girolomoni L."/>
            <person name="Cosentino E."/>
            <person name="Cuine S."/>
            <person name="Li-Beisson Y."/>
            <person name="Delledonne M."/>
            <person name="Ballottari M."/>
        </authorList>
    </citation>
    <scope>NUCLEOTIDE SEQUENCE</scope>
    <source>
        <strain evidence="7">211/11P</strain>
        <tissue evidence="7">Whole cell</tissue>
    </source>
</reference>
<evidence type="ECO:0000256" key="5">
    <source>
        <dbReference type="ARBA" id="ARBA00023136"/>
    </source>
</evidence>
<feature type="transmembrane region" description="Helical" evidence="6">
    <location>
        <begin position="32"/>
        <end position="57"/>
    </location>
</feature>
<accession>A0A9D4TF05</accession>
<dbReference type="InterPro" id="IPR002528">
    <property type="entry name" value="MATE_fam"/>
</dbReference>
<evidence type="ECO:0000313" key="8">
    <source>
        <dbReference type="Proteomes" id="UP001055712"/>
    </source>
</evidence>